<evidence type="ECO:0000313" key="1">
    <source>
        <dbReference type="EMBL" id="KAF9673033.1"/>
    </source>
</evidence>
<evidence type="ECO:0000313" key="2">
    <source>
        <dbReference type="Proteomes" id="UP000657918"/>
    </source>
</evidence>
<dbReference type="OrthoDB" id="10055717at2759"/>
<sequence length="95" mass="10494">MPNCGVENTLKPGDRQSWRSLVVFHSKPVKQQVGYDYEITYKLGKENSATDALSRVIGSPSLNALFVPQTTTEYSKVSSWGFFNTRGGSNYGIGQ</sequence>
<name>A0A835JMM4_9ROSI</name>
<proteinExistence type="predicted"/>
<organism evidence="1 2">
    <name type="scientific">Salix dunnii</name>
    <dbReference type="NCBI Taxonomy" id="1413687"/>
    <lineage>
        <taxon>Eukaryota</taxon>
        <taxon>Viridiplantae</taxon>
        <taxon>Streptophyta</taxon>
        <taxon>Embryophyta</taxon>
        <taxon>Tracheophyta</taxon>
        <taxon>Spermatophyta</taxon>
        <taxon>Magnoliopsida</taxon>
        <taxon>eudicotyledons</taxon>
        <taxon>Gunneridae</taxon>
        <taxon>Pentapetalae</taxon>
        <taxon>rosids</taxon>
        <taxon>fabids</taxon>
        <taxon>Malpighiales</taxon>
        <taxon>Salicaceae</taxon>
        <taxon>Saliceae</taxon>
        <taxon>Salix</taxon>
    </lineage>
</organism>
<reference evidence="1 2" key="1">
    <citation type="submission" date="2020-10" db="EMBL/GenBank/DDBJ databases">
        <title>Plant Genome Project.</title>
        <authorList>
            <person name="Zhang R.-G."/>
        </authorList>
    </citation>
    <scope>NUCLEOTIDE SEQUENCE [LARGE SCALE GENOMIC DNA]</scope>
    <source>
        <strain evidence="1">FAFU-HL-1</strain>
        <tissue evidence="1">Leaf</tissue>
    </source>
</reference>
<keyword evidence="2" id="KW-1185">Reference proteome</keyword>
<dbReference type="Proteomes" id="UP000657918">
    <property type="component" value="Chromosome 11"/>
</dbReference>
<dbReference type="EMBL" id="JADGMS010000011">
    <property type="protein sequence ID" value="KAF9673033.1"/>
    <property type="molecule type" value="Genomic_DNA"/>
</dbReference>
<gene>
    <name evidence="1" type="ORF">SADUNF_Sadunf11G0106700</name>
</gene>
<comment type="caution">
    <text evidence="1">The sequence shown here is derived from an EMBL/GenBank/DDBJ whole genome shotgun (WGS) entry which is preliminary data.</text>
</comment>
<accession>A0A835JMM4</accession>
<protein>
    <submittedName>
        <fullName evidence="1">Uncharacterized protein</fullName>
    </submittedName>
</protein>
<dbReference type="AlphaFoldDB" id="A0A835JMM4"/>